<keyword evidence="1" id="KW-0812">Transmembrane</keyword>
<keyword evidence="1" id="KW-1133">Transmembrane helix</keyword>
<feature type="transmembrane region" description="Helical" evidence="1">
    <location>
        <begin position="15"/>
        <end position="32"/>
    </location>
</feature>
<sequence length="114" mass="13125">MKYKVFSSYLGVPDILFFIRLLYVCYVIRLFYLKQAIKKQKPSQRTVFGYGESWIGSPFAIAQSFHYAYQLWRTAILSSVFRLCFAGSNPVEQFKSKKTTLTGGFFVFGCGGRI</sequence>
<organism evidence="2 3">
    <name type="scientific">Candidatus Scatocola faecipullorum</name>
    <dbReference type="NCBI Taxonomy" id="2840917"/>
    <lineage>
        <taxon>Bacteria</taxon>
        <taxon>Pseudomonadati</taxon>
        <taxon>Pseudomonadota</taxon>
        <taxon>Alphaproteobacteria</taxon>
        <taxon>Rhodospirillales</taxon>
        <taxon>Rhodospirillaceae</taxon>
        <taxon>Rhodospirillaceae incertae sedis</taxon>
        <taxon>Candidatus Scatocola</taxon>
    </lineage>
</organism>
<keyword evidence="1" id="KW-0472">Membrane</keyword>
<evidence type="ECO:0000313" key="3">
    <source>
        <dbReference type="Proteomes" id="UP000824107"/>
    </source>
</evidence>
<comment type="caution">
    <text evidence="2">The sequence shown here is derived from an EMBL/GenBank/DDBJ whole genome shotgun (WGS) entry which is preliminary data.</text>
</comment>
<protein>
    <submittedName>
        <fullName evidence="2">Uncharacterized protein</fullName>
    </submittedName>
</protein>
<dbReference type="AlphaFoldDB" id="A0A9D1M2H5"/>
<dbReference type="EMBL" id="DVNC01000002">
    <property type="protein sequence ID" value="HIU52455.1"/>
    <property type="molecule type" value="Genomic_DNA"/>
</dbReference>
<name>A0A9D1M2H5_9PROT</name>
<reference evidence="2" key="1">
    <citation type="submission" date="2020-10" db="EMBL/GenBank/DDBJ databases">
        <authorList>
            <person name="Gilroy R."/>
        </authorList>
    </citation>
    <scope>NUCLEOTIDE SEQUENCE</scope>
    <source>
        <strain evidence="2">ChiW3-316</strain>
    </source>
</reference>
<dbReference type="Proteomes" id="UP000824107">
    <property type="component" value="Unassembled WGS sequence"/>
</dbReference>
<evidence type="ECO:0000256" key="1">
    <source>
        <dbReference type="SAM" id="Phobius"/>
    </source>
</evidence>
<evidence type="ECO:0000313" key="2">
    <source>
        <dbReference type="EMBL" id="HIU52455.1"/>
    </source>
</evidence>
<reference evidence="2" key="2">
    <citation type="journal article" date="2021" name="PeerJ">
        <title>Extensive microbial diversity within the chicken gut microbiome revealed by metagenomics and culture.</title>
        <authorList>
            <person name="Gilroy R."/>
            <person name="Ravi A."/>
            <person name="Getino M."/>
            <person name="Pursley I."/>
            <person name="Horton D.L."/>
            <person name="Alikhan N.F."/>
            <person name="Baker D."/>
            <person name="Gharbi K."/>
            <person name="Hall N."/>
            <person name="Watson M."/>
            <person name="Adriaenssens E.M."/>
            <person name="Foster-Nyarko E."/>
            <person name="Jarju S."/>
            <person name="Secka A."/>
            <person name="Antonio M."/>
            <person name="Oren A."/>
            <person name="Chaudhuri R.R."/>
            <person name="La Ragione R."/>
            <person name="Hildebrand F."/>
            <person name="Pallen M.J."/>
        </authorList>
    </citation>
    <scope>NUCLEOTIDE SEQUENCE</scope>
    <source>
        <strain evidence="2">ChiW3-316</strain>
    </source>
</reference>
<gene>
    <name evidence="2" type="ORF">IAD20_00040</name>
</gene>
<accession>A0A9D1M2H5</accession>
<proteinExistence type="predicted"/>